<proteinExistence type="predicted"/>
<name>A0A565C3C5_9BRAS</name>
<accession>A0A565C3C5</accession>
<evidence type="ECO:0000313" key="1">
    <source>
        <dbReference type="EMBL" id="VVB08156.1"/>
    </source>
</evidence>
<dbReference type="AlphaFoldDB" id="A0A565C3C5"/>
<protein>
    <submittedName>
        <fullName evidence="1">Uncharacterized protein</fullName>
    </submittedName>
</protein>
<gene>
    <name evidence="1" type="ORF">ANE_LOCUS18600</name>
</gene>
<evidence type="ECO:0000313" key="2">
    <source>
        <dbReference type="Proteomes" id="UP000489600"/>
    </source>
</evidence>
<dbReference type="EMBL" id="CABITT030000006">
    <property type="protein sequence ID" value="VVB08156.1"/>
    <property type="molecule type" value="Genomic_DNA"/>
</dbReference>
<organism evidence="1 2">
    <name type="scientific">Arabis nemorensis</name>
    <dbReference type="NCBI Taxonomy" id="586526"/>
    <lineage>
        <taxon>Eukaryota</taxon>
        <taxon>Viridiplantae</taxon>
        <taxon>Streptophyta</taxon>
        <taxon>Embryophyta</taxon>
        <taxon>Tracheophyta</taxon>
        <taxon>Spermatophyta</taxon>
        <taxon>Magnoliopsida</taxon>
        <taxon>eudicotyledons</taxon>
        <taxon>Gunneridae</taxon>
        <taxon>Pentapetalae</taxon>
        <taxon>rosids</taxon>
        <taxon>malvids</taxon>
        <taxon>Brassicales</taxon>
        <taxon>Brassicaceae</taxon>
        <taxon>Arabideae</taxon>
        <taxon>Arabis</taxon>
    </lineage>
</organism>
<dbReference type="Proteomes" id="UP000489600">
    <property type="component" value="Unassembled WGS sequence"/>
</dbReference>
<comment type="caution">
    <text evidence="1">The sequence shown here is derived from an EMBL/GenBank/DDBJ whole genome shotgun (WGS) entry which is preliminary data.</text>
</comment>
<keyword evidence="2" id="KW-1185">Reference proteome</keyword>
<reference evidence="1" key="1">
    <citation type="submission" date="2019-07" db="EMBL/GenBank/DDBJ databases">
        <authorList>
            <person name="Dittberner H."/>
        </authorList>
    </citation>
    <scope>NUCLEOTIDE SEQUENCE [LARGE SCALE GENOMIC DNA]</scope>
</reference>
<sequence length="93" mass="10464">MVNGCFKSGKVDQAGIWLTDASEERDFMICGLEQNERMGEALVLFKKLCKCFKNIHLCNHCLCKCSSVSYGRTEDSPKVWTALLSGLIFHVDD</sequence>